<dbReference type="EMBL" id="AP023354">
    <property type="protein sequence ID" value="BCJ28359.1"/>
    <property type="molecule type" value="Genomic_DNA"/>
</dbReference>
<proteinExistence type="predicted"/>
<keyword evidence="1" id="KW-1133">Transmembrane helix</keyword>
<dbReference type="PANTHER" id="PTHR37938:SF1">
    <property type="entry name" value="BLL0215 PROTEIN"/>
    <property type="match status" value="1"/>
</dbReference>
<organism evidence="3 4">
    <name type="scientific">Actinocatenispora sera</name>
    <dbReference type="NCBI Taxonomy" id="390989"/>
    <lineage>
        <taxon>Bacteria</taxon>
        <taxon>Bacillati</taxon>
        <taxon>Actinomycetota</taxon>
        <taxon>Actinomycetes</taxon>
        <taxon>Micromonosporales</taxon>
        <taxon>Micromonosporaceae</taxon>
        <taxon>Actinocatenispora</taxon>
    </lineage>
</organism>
<accession>A0A810L0M8</accession>
<dbReference type="InterPro" id="IPR005182">
    <property type="entry name" value="YdbS-like_PH"/>
</dbReference>
<reference evidence="3" key="1">
    <citation type="submission" date="2020-08" db="EMBL/GenBank/DDBJ databases">
        <title>Whole genome shotgun sequence of Actinocatenispora sera NBRC 101916.</title>
        <authorList>
            <person name="Komaki H."/>
            <person name="Tamura T."/>
        </authorList>
    </citation>
    <scope>NUCLEOTIDE SEQUENCE</scope>
    <source>
        <strain evidence="3">NBRC 101916</strain>
    </source>
</reference>
<protein>
    <submittedName>
        <fullName evidence="3">Membrane protein</fullName>
    </submittedName>
</protein>
<dbReference type="OrthoDB" id="4350422at2"/>
<dbReference type="KEGG" id="aser:Asera_24670"/>
<feature type="transmembrane region" description="Helical" evidence="1">
    <location>
        <begin position="25"/>
        <end position="44"/>
    </location>
</feature>
<name>A0A810L0M8_9ACTN</name>
<gene>
    <name evidence="3" type="ORF">Asera_24670</name>
</gene>
<evidence type="ECO:0000313" key="4">
    <source>
        <dbReference type="Proteomes" id="UP000680750"/>
    </source>
</evidence>
<dbReference type="Proteomes" id="UP000680750">
    <property type="component" value="Chromosome"/>
</dbReference>
<dbReference type="AlphaFoldDB" id="A0A810L0M8"/>
<dbReference type="Pfam" id="PF03703">
    <property type="entry name" value="bPH_2"/>
    <property type="match status" value="1"/>
</dbReference>
<evidence type="ECO:0000259" key="2">
    <source>
        <dbReference type="Pfam" id="PF03703"/>
    </source>
</evidence>
<keyword evidence="1" id="KW-0812">Transmembrane</keyword>
<feature type="transmembrane region" description="Helical" evidence="1">
    <location>
        <begin position="50"/>
        <end position="68"/>
    </location>
</feature>
<evidence type="ECO:0000313" key="3">
    <source>
        <dbReference type="EMBL" id="BCJ28359.1"/>
    </source>
</evidence>
<dbReference type="PANTHER" id="PTHR37938">
    <property type="entry name" value="BLL0215 PROTEIN"/>
    <property type="match status" value="1"/>
</dbReference>
<evidence type="ECO:0000256" key="1">
    <source>
        <dbReference type="SAM" id="Phobius"/>
    </source>
</evidence>
<keyword evidence="4" id="KW-1185">Reference proteome</keyword>
<feature type="domain" description="YdbS-like PH" evidence="2">
    <location>
        <begin position="74"/>
        <end position="146"/>
    </location>
</feature>
<keyword evidence="1" id="KW-0472">Membrane</keyword>
<sequence length="163" mass="18267">MGFPESLLVTEEQVVLSLHPHWKRLVGAVLFTLLVVAAAIAGLVYTPWRIVQYVILGVAVVLLIVYPLRRLIGWATTHYVFTTHRILLRSGVISRSGRDIPLDRINDVSFQHNIFERMLGCGTLVIESAGEHGQIVLKDVPHVERTHGTLYQLVEQDDGRPDA</sequence>